<feature type="compositionally biased region" description="Low complexity" evidence="1">
    <location>
        <begin position="1"/>
        <end position="21"/>
    </location>
</feature>
<accession>A0AAU7CDL3</accession>
<evidence type="ECO:0000256" key="1">
    <source>
        <dbReference type="SAM" id="MobiDB-lite"/>
    </source>
</evidence>
<keyword evidence="2" id="KW-1133">Transmembrane helix</keyword>
<keyword evidence="2" id="KW-0812">Transmembrane</keyword>
<reference evidence="3" key="1">
    <citation type="submission" date="2024-05" db="EMBL/GenBank/DDBJ databases">
        <title>Planctomycetes of the genus Singulisphaera possess chitinolytic capabilities.</title>
        <authorList>
            <person name="Ivanova A."/>
        </authorList>
    </citation>
    <scope>NUCLEOTIDE SEQUENCE</scope>
    <source>
        <strain evidence="3">Ch08T</strain>
    </source>
</reference>
<protein>
    <recommendedName>
        <fullName evidence="4">Potassium channel domain-containing protein</fullName>
    </recommendedName>
</protein>
<gene>
    <name evidence="3" type="ORF">V5E97_33905</name>
</gene>
<sequence length="438" mass="50071">MDAFETESVTTEEASSESVQTFEPGMDRSSSIMTAAEALEKLKRGEPIERTRVVGLKLRGEFTEPVRFREVTLIQFEIEKSTFNQEVAFERCTLERPRFTRKSHFEKGLCFTASTLIKPDLRGMTVKGAFRCDNIRVRGRFLVEASRFEGRLRFWDAQFQGWVELKRSEFVEEVDFRSIHVAEGFVISGCQFRSNVLFRGAAIQKKWQADSSRFEKMLDFSKAKLHDFVYLEGIEQGESQRFAFTNALAERILIRPEQIVGRLASEEAGDHLQAMQEYGLLKRIFEGLHRYEEEDWAFYRFKVNQRLCKSRSWRNPWTKLSGMADWLLLDHGCGYGTNPFRAVRTALVIIIGFALVYALNVQSLHIEDGHEPFAGDKGTLANRLMIGTLTSVSAFTSGFGDIRGAATGWINLPLIAESLMGTLLWGLFIVAFSRKVIR</sequence>
<feature type="transmembrane region" description="Helical" evidence="2">
    <location>
        <begin position="412"/>
        <end position="432"/>
    </location>
</feature>
<feature type="region of interest" description="Disordered" evidence="1">
    <location>
        <begin position="1"/>
        <end position="27"/>
    </location>
</feature>
<dbReference type="RefSeq" id="WP_406696002.1">
    <property type="nucleotide sequence ID" value="NZ_CP155447.1"/>
</dbReference>
<evidence type="ECO:0000256" key="2">
    <source>
        <dbReference type="SAM" id="Phobius"/>
    </source>
</evidence>
<feature type="transmembrane region" description="Helical" evidence="2">
    <location>
        <begin position="342"/>
        <end position="359"/>
    </location>
</feature>
<evidence type="ECO:0000313" key="3">
    <source>
        <dbReference type="EMBL" id="XBH03266.1"/>
    </source>
</evidence>
<dbReference type="AlphaFoldDB" id="A0AAU7CDL3"/>
<name>A0AAU7CDL3_9BACT</name>
<feature type="transmembrane region" description="Helical" evidence="2">
    <location>
        <begin position="380"/>
        <end position="400"/>
    </location>
</feature>
<evidence type="ECO:0008006" key="4">
    <source>
        <dbReference type="Google" id="ProtNLM"/>
    </source>
</evidence>
<dbReference type="EMBL" id="CP155447">
    <property type="protein sequence ID" value="XBH03266.1"/>
    <property type="molecule type" value="Genomic_DNA"/>
</dbReference>
<proteinExistence type="predicted"/>
<keyword evidence="2" id="KW-0472">Membrane</keyword>
<organism evidence="3">
    <name type="scientific">Singulisphaera sp. Ch08</name>
    <dbReference type="NCBI Taxonomy" id="3120278"/>
    <lineage>
        <taxon>Bacteria</taxon>
        <taxon>Pseudomonadati</taxon>
        <taxon>Planctomycetota</taxon>
        <taxon>Planctomycetia</taxon>
        <taxon>Isosphaerales</taxon>
        <taxon>Isosphaeraceae</taxon>
        <taxon>Singulisphaera</taxon>
    </lineage>
</organism>